<evidence type="ECO:0000313" key="4">
    <source>
        <dbReference type="Proteomes" id="UP000515856"/>
    </source>
</evidence>
<protein>
    <submittedName>
        <fullName evidence="3">PspA/IM30 family protein</fullName>
    </submittedName>
</protein>
<sequence>MGIIARFKDIMTANINALLDKCEDPSKMIDEYMRQVTEQLAEVKKETASIMAEEKRTARLVEENKEQIAKYDGLARKALTAGNEGDAKVFLEKKQQYEASGADLEKSYAVAHENAVKMRQMHDKLTNDLKSLEQRRTNVKAKVAVAKTQEKINKVTGSMDAASGSMRAFERMEEKADRMLDEANAVAELNEEPADAASELEAKYAGSSASVDEALEKMKQEMGL</sequence>
<evidence type="ECO:0000256" key="2">
    <source>
        <dbReference type="SAM" id="Coils"/>
    </source>
</evidence>
<dbReference type="Pfam" id="PF04012">
    <property type="entry name" value="PspA_IM30"/>
    <property type="match status" value="1"/>
</dbReference>
<feature type="coiled-coil region" evidence="2">
    <location>
        <begin position="115"/>
        <end position="192"/>
    </location>
</feature>
<dbReference type="AlphaFoldDB" id="A0A7G9GNS2"/>
<dbReference type="EMBL" id="CP060636">
    <property type="protein sequence ID" value="QNM12454.1"/>
    <property type="molecule type" value="Genomic_DNA"/>
</dbReference>
<keyword evidence="4" id="KW-1185">Reference proteome</keyword>
<dbReference type="Proteomes" id="UP000515856">
    <property type="component" value="Chromosome"/>
</dbReference>
<evidence type="ECO:0000313" key="3">
    <source>
        <dbReference type="EMBL" id="QNM12454.1"/>
    </source>
</evidence>
<evidence type="ECO:0000256" key="1">
    <source>
        <dbReference type="ARBA" id="ARBA00043985"/>
    </source>
</evidence>
<accession>A0A7G9GNS2</accession>
<reference evidence="3 4" key="1">
    <citation type="submission" date="2020-08" db="EMBL/GenBank/DDBJ databases">
        <authorList>
            <person name="Liu C."/>
            <person name="Sun Q."/>
        </authorList>
    </citation>
    <scope>NUCLEOTIDE SEQUENCE [LARGE SCALE GENOMIC DNA]</scope>
    <source>
        <strain evidence="3 4">NSJ-61</strain>
    </source>
</reference>
<dbReference type="PANTHER" id="PTHR31088:SF6">
    <property type="entry name" value="PHAGE SHOCK PROTEIN A"/>
    <property type="match status" value="1"/>
</dbReference>
<dbReference type="PANTHER" id="PTHR31088">
    <property type="entry name" value="MEMBRANE-ASSOCIATED PROTEIN VIPP1, CHLOROPLASTIC"/>
    <property type="match status" value="1"/>
</dbReference>
<proteinExistence type="inferred from homology"/>
<dbReference type="KEGG" id="ehn:H9Q80_00410"/>
<name>A0A7G9GNS2_9FIRM</name>
<dbReference type="InterPro" id="IPR007157">
    <property type="entry name" value="PspA_VIPP1"/>
</dbReference>
<organism evidence="3 4">
    <name type="scientific">[Eubacterium] hominis</name>
    <dbReference type="NCBI Taxonomy" id="2764325"/>
    <lineage>
        <taxon>Bacteria</taxon>
        <taxon>Bacillati</taxon>
        <taxon>Bacillota</taxon>
        <taxon>Erysipelotrichia</taxon>
        <taxon>Erysipelotrichales</taxon>
        <taxon>Erysipelotrichaceae</taxon>
        <taxon>Amedibacillus</taxon>
    </lineage>
</organism>
<keyword evidence="2" id="KW-0175">Coiled coil</keyword>
<comment type="similarity">
    <text evidence="1">Belongs to the PspA/Vipp/IM30 family.</text>
</comment>
<dbReference type="RefSeq" id="WP_117453003.1">
    <property type="nucleotide sequence ID" value="NZ_CP060636.1"/>
</dbReference>
<gene>
    <name evidence="3" type="ORF">H9Q80_00410</name>
</gene>